<accession>A0ABN3YS63</accession>
<feature type="coiled-coil region" evidence="1">
    <location>
        <begin position="8"/>
        <end position="35"/>
    </location>
</feature>
<keyword evidence="1" id="KW-0175">Coiled coil</keyword>
<dbReference type="EMBL" id="CP001792">
    <property type="protein sequence ID" value="ACX74278.1"/>
    <property type="molecule type" value="Genomic_DNA"/>
</dbReference>
<reference evidence="2" key="1">
    <citation type="submission" date="2009-10" db="EMBL/GenBank/DDBJ databases">
        <title>Complete sequence of Fibrobacter succinogenes subsp. succinogenes S85.</title>
        <authorList>
            <consortium name="US DOE Joint Genome Institute"/>
            <person name="Lucas S."/>
            <person name="Copeland A."/>
            <person name="Lapidus A."/>
            <person name="Glavina del Rio T."/>
            <person name="Tice H."/>
            <person name="Bruce D."/>
            <person name="Goodwin L."/>
            <person name="Pitluck S."/>
            <person name="Chertkov O."/>
            <person name="Detter J.C."/>
            <person name="Han C."/>
            <person name="Tapia R."/>
            <person name="Larimer F."/>
            <person name="Land M."/>
            <person name="Hauser L."/>
            <person name="Kyrpides N."/>
            <person name="Mikhailova N."/>
            <person name="Weimer P.J."/>
            <person name="Stevenson D.M."/>
            <person name="Boyum J."/>
            <person name="Brumm P.I."/>
            <person name="Mead D."/>
        </authorList>
    </citation>
    <scope>NUCLEOTIDE SEQUENCE [LARGE SCALE GENOMIC DNA]</scope>
    <source>
        <strain evidence="2">S85</strain>
    </source>
</reference>
<evidence type="ECO:0000256" key="1">
    <source>
        <dbReference type="SAM" id="Coils"/>
    </source>
</evidence>
<name>A0ABN3YS63_FIBSS</name>
<protein>
    <submittedName>
        <fullName evidence="2">Uncharacterized protein</fullName>
    </submittedName>
</protein>
<evidence type="ECO:0000313" key="3">
    <source>
        <dbReference type="Proteomes" id="UP000001497"/>
    </source>
</evidence>
<organism evidence="2 3">
    <name type="scientific">Fibrobacter succinogenes (strain ATCC 19169 / S85)</name>
    <dbReference type="NCBI Taxonomy" id="59374"/>
    <lineage>
        <taxon>Bacteria</taxon>
        <taxon>Pseudomonadati</taxon>
        <taxon>Fibrobacterota</taxon>
        <taxon>Fibrobacteria</taxon>
        <taxon>Fibrobacterales</taxon>
        <taxon>Fibrobacteraceae</taxon>
        <taxon>Fibrobacter</taxon>
    </lineage>
</organism>
<dbReference type="Proteomes" id="UP000001497">
    <property type="component" value="Chromosome"/>
</dbReference>
<proteinExistence type="predicted"/>
<sequence>MVGQGREISDKQAQITALESQKARYIREIDRLESAIGPMRKLGVVQDTTLLSSFGAIQDWVTYLEFLEKTRREKK</sequence>
<evidence type="ECO:0000313" key="2">
    <source>
        <dbReference type="EMBL" id="ACX74278.1"/>
    </source>
</evidence>
<gene>
    <name evidence="2" type="ordered locus">Fisuc_0666</name>
</gene>
<keyword evidence="3" id="KW-1185">Reference proteome</keyword>